<comment type="function">
    <text evidence="1 6">Removes the N-terminal methionine from nascent proteins. The N-terminal methionine is often cleaved when the second residue in the primary sequence is small and uncharged (Met-Ala-, Cys, Gly, Pro, Ser, Thr, or Val). Requires deformylation of the N(alpha)-formylated initiator methionine before it can be hydrolyzed.</text>
</comment>
<dbReference type="InterPro" id="IPR001714">
    <property type="entry name" value="Pept_M24_MAP"/>
</dbReference>
<evidence type="ECO:0000256" key="1">
    <source>
        <dbReference type="ARBA" id="ARBA00002521"/>
    </source>
</evidence>
<dbReference type="PANTHER" id="PTHR43330:SF27">
    <property type="entry name" value="METHIONINE AMINOPEPTIDASE"/>
    <property type="match status" value="1"/>
</dbReference>
<feature type="binding site" evidence="6">
    <location>
        <position position="238"/>
    </location>
    <ligand>
        <name>a divalent metal cation</name>
        <dbReference type="ChEBI" id="CHEBI:60240"/>
        <label>2</label>
        <note>catalytic</note>
    </ligand>
</feature>
<comment type="subunit">
    <text evidence="6">Monomer.</text>
</comment>
<reference evidence="9" key="1">
    <citation type="submission" date="2024-06" db="EMBL/GenBank/DDBJ databases">
        <title>Draft Genome Sequence of Deinococcus sonorensis Type Strain KR-87, a Biofilm Producing Representative of the Genus Deinococcus.</title>
        <authorList>
            <person name="Boren L.S."/>
            <person name="Grosso R.A."/>
            <person name="Hugenberg-Cox A.N."/>
            <person name="Hill J.T.E."/>
            <person name="Albert C.M."/>
            <person name="Tuohy J.M."/>
        </authorList>
    </citation>
    <scope>NUCLEOTIDE SEQUENCE</scope>
    <source>
        <strain evidence="9">KR-87</strain>
    </source>
</reference>
<dbReference type="Pfam" id="PF00557">
    <property type="entry name" value="Peptidase_M24"/>
    <property type="match status" value="1"/>
</dbReference>
<dbReference type="RefSeq" id="WP_350243224.1">
    <property type="nucleotide sequence ID" value="NZ_CP158299.1"/>
</dbReference>
<evidence type="ECO:0000256" key="5">
    <source>
        <dbReference type="ARBA" id="ARBA00022801"/>
    </source>
</evidence>
<feature type="domain" description="Peptidase M24" evidence="8">
    <location>
        <begin position="13"/>
        <end position="245"/>
    </location>
</feature>
<dbReference type="GO" id="GO:0070006">
    <property type="term" value="F:metalloaminopeptidase activity"/>
    <property type="evidence" value="ECO:0007669"/>
    <property type="project" value="UniProtKB-UniRule"/>
</dbReference>
<evidence type="ECO:0000256" key="2">
    <source>
        <dbReference type="ARBA" id="ARBA00022438"/>
    </source>
</evidence>
<dbReference type="EMBL" id="CP158299">
    <property type="protein sequence ID" value="XBV85187.1"/>
    <property type="molecule type" value="Genomic_DNA"/>
</dbReference>
<feature type="binding site" evidence="6">
    <location>
        <position position="181"/>
    </location>
    <ligand>
        <name>substrate</name>
    </ligand>
</feature>
<dbReference type="PANTHER" id="PTHR43330">
    <property type="entry name" value="METHIONINE AMINOPEPTIDASE"/>
    <property type="match status" value="1"/>
</dbReference>
<dbReference type="KEGG" id="dsc:ABOD76_17345"/>
<sequence>MARTALKTPREIEAMRRAGALVAETFNVLEPHVKPGVSVLELDQIAEAFIRSHGAIPAYIGYGQRSNPFPATICASINEVICHGIPSPRKLREGDIIGVDIGVKMDGVYGDACYTYVVGNAAPAVQQLVETTRACLQAGLDAVKPGARTGDIGAAIQKLAEERGYGVVREYTGHGIGRNLHEEPTIYHHGRAGTGLVLQPGMVFTIEPMINLGRPETRLLPDGWTVVTADGKPSAQFEHTLVVTKDGYDVLTLPGHLTPASPQPRA</sequence>
<feature type="binding site" evidence="6">
    <location>
        <position position="111"/>
    </location>
    <ligand>
        <name>a divalent metal cation</name>
        <dbReference type="ChEBI" id="CHEBI:60240"/>
        <label>1</label>
    </ligand>
</feature>
<evidence type="ECO:0000313" key="9">
    <source>
        <dbReference type="EMBL" id="XBV85187.1"/>
    </source>
</evidence>
<feature type="binding site" evidence="6">
    <location>
        <position position="207"/>
    </location>
    <ligand>
        <name>a divalent metal cation</name>
        <dbReference type="ChEBI" id="CHEBI:60240"/>
        <label>2</label>
        <note>catalytic</note>
    </ligand>
</feature>
<dbReference type="GO" id="GO:0004239">
    <property type="term" value="F:initiator methionyl aminopeptidase activity"/>
    <property type="evidence" value="ECO:0007669"/>
    <property type="project" value="UniProtKB-UniRule"/>
</dbReference>
<comment type="similarity">
    <text evidence="6">Belongs to the peptidase M24A family. Methionine aminopeptidase type 1 subfamily.</text>
</comment>
<dbReference type="GO" id="GO:0046872">
    <property type="term" value="F:metal ion binding"/>
    <property type="evidence" value="ECO:0007669"/>
    <property type="project" value="UniProtKB-UniRule"/>
</dbReference>
<dbReference type="InterPro" id="IPR000994">
    <property type="entry name" value="Pept_M24"/>
</dbReference>
<keyword evidence="4 6" id="KW-0479">Metal-binding</keyword>
<dbReference type="SUPFAM" id="SSF55920">
    <property type="entry name" value="Creatinase/aminopeptidase"/>
    <property type="match status" value="1"/>
</dbReference>
<keyword evidence="5 6" id="KW-0378">Hydrolase</keyword>
<comment type="cofactor">
    <cofactor evidence="6">
        <name>Co(2+)</name>
        <dbReference type="ChEBI" id="CHEBI:48828"/>
    </cofactor>
    <cofactor evidence="6">
        <name>Zn(2+)</name>
        <dbReference type="ChEBI" id="CHEBI:29105"/>
    </cofactor>
    <cofactor evidence="6">
        <name>Mn(2+)</name>
        <dbReference type="ChEBI" id="CHEBI:29035"/>
    </cofactor>
    <cofactor evidence="6">
        <name>Fe(2+)</name>
        <dbReference type="ChEBI" id="CHEBI:29033"/>
    </cofactor>
    <text evidence="6">Binds 2 divalent metal cations per subunit. Has a high-affinity and a low affinity metal-binding site. The true nature of the physiological cofactor is under debate. The enzyme is active with cobalt, zinc, manganese or divalent iron ions. Most likely, methionine aminopeptidases function as mononuclear Fe(2+)-metalloproteases under physiological conditions, and the catalytically relevant metal-binding site has been assigned to the histidine-containing high-affinity site.</text>
</comment>
<dbReference type="PRINTS" id="PR00599">
    <property type="entry name" value="MAPEPTIDASE"/>
</dbReference>
<accession>A0AAU7U9N3</accession>
<dbReference type="EC" id="3.4.11.18" evidence="6 7"/>
<feature type="binding site" evidence="6">
    <location>
        <position position="83"/>
    </location>
    <ligand>
        <name>substrate</name>
    </ligand>
</feature>
<evidence type="ECO:0000259" key="8">
    <source>
        <dbReference type="Pfam" id="PF00557"/>
    </source>
</evidence>
<dbReference type="CDD" id="cd01086">
    <property type="entry name" value="MetAP1"/>
    <property type="match status" value="1"/>
</dbReference>
<evidence type="ECO:0000256" key="4">
    <source>
        <dbReference type="ARBA" id="ARBA00022723"/>
    </source>
</evidence>
<comment type="catalytic activity">
    <reaction evidence="6 7">
        <text>Release of N-terminal amino acids, preferentially methionine, from peptides and arylamides.</text>
        <dbReference type="EC" id="3.4.11.18"/>
    </reaction>
</comment>
<dbReference type="GO" id="GO:0006508">
    <property type="term" value="P:proteolysis"/>
    <property type="evidence" value="ECO:0007669"/>
    <property type="project" value="UniProtKB-KW"/>
</dbReference>
<feature type="binding site" evidence="6">
    <location>
        <position position="100"/>
    </location>
    <ligand>
        <name>a divalent metal cation</name>
        <dbReference type="ChEBI" id="CHEBI:60240"/>
        <label>1</label>
    </ligand>
</feature>
<proteinExistence type="inferred from homology"/>
<dbReference type="HAMAP" id="MF_01974">
    <property type="entry name" value="MetAP_1"/>
    <property type="match status" value="1"/>
</dbReference>
<organism evidence="9">
    <name type="scientific">Deinococcus sonorensis KR-87</name>
    <dbReference type="NCBI Taxonomy" id="694439"/>
    <lineage>
        <taxon>Bacteria</taxon>
        <taxon>Thermotogati</taxon>
        <taxon>Deinococcota</taxon>
        <taxon>Deinococci</taxon>
        <taxon>Deinococcales</taxon>
        <taxon>Deinococcaceae</taxon>
        <taxon>Deinococcus</taxon>
    </lineage>
</organism>
<evidence type="ECO:0000256" key="3">
    <source>
        <dbReference type="ARBA" id="ARBA00022670"/>
    </source>
</evidence>
<dbReference type="PROSITE" id="PS00680">
    <property type="entry name" value="MAP_1"/>
    <property type="match status" value="1"/>
</dbReference>
<protein>
    <recommendedName>
        <fullName evidence="6 7">Methionine aminopeptidase</fullName>
        <shortName evidence="6">MAP</shortName>
        <shortName evidence="6">MetAP</shortName>
        <ecNumber evidence="6 7">3.4.11.18</ecNumber>
    </recommendedName>
    <alternativeName>
        <fullName evidence="6">Peptidase M</fullName>
    </alternativeName>
</protein>
<dbReference type="AlphaFoldDB" id="A0AAU7U9N3"/>
<dbReference type="GO" id="GO:0005829">
    <property type="term" value="C:cytosol"/>
    <property type="evidence" value="ECO:0007669"/>
    <property type="project" value="TreeGrafter"/>
</dbReference>
<dbReference type="InterPro" id="IPR002467">
    <property type="entry name" value="Pept_M24A_MAP1"/>
</dbReference>
<dbReference type="NCBIfam" id="TIGR00500">
    <property type="entry name" value="met_pdase_I"/>
    <property type="match status" value="1"/>
</dbReference>
<dbReference type="Gene3D" id="3.90.230.10">
    <property type="entry name" value="Creatinase/methionine aminopeptidase superfamily"/>
    <property type="match status" value="1"/>
</dbReference>
<feature type="binding site" evidence="6">
    <location>
        <position position="111"/>
    </location>
    <ligand>
        <name>a divalent metal cation</name>
        <dbReference type="ChEBI" id="CHEBI:60240"/>
        <label>2</label>
        <note>catalytic</note>
    </ligand>
</feature>
<evidence type="ECO:0000256" key="6">
    <source>
        <dbReference type="HAMAP-Rule" id="MF_01974"/>
    </source>
</evidence>
<feature type="binding site" evidence="6">
    <location>
        <position position="238"/>
    </location>
    <ligand>
        <name>a divalent metal cation</name>
        <dbReference type="ChEBI" id="CHEBI:60240"/>
        <label>1</label>
    </ligand>
</feature>
<feature type="binding site" evidence="6">
    <location>
        <position position="174"/>
    </location>
    <ligand>
        <name>a divalent metal cation</name>
        <dbReference type="ChEBI" id="CHEBI:60240"/>
        <label>2</label>
        <note>catalytic</note>
    </ligand>
</feature>
<keyword evidence="3 6" id="KW-0645">Protease</keyword>
<evidence type="ECO:0000256" key="7">
    <source>
        <dbReference type="RuleBase" id="RU003653"/>
    </source>
</evidence>
<keyword evidence="2 6" id="KW-0031">Aminopeptidase</keyword>
<name>A0AAU7U9N3_9DEIO</name>
<dbReference type="InterPro" id="IPR036005">
    <property type="entry name" value="Creatinase/aminopeptidase-like"/>
</dbReference>
<gene>
    <name evidence="6 9" type="primary">map</name>
    <name evidence="9" type="ORF">ABOD76_17345</name>
</gene>